<dbReference type="Proteomes" id="UP000053947">
    <property type="component" value="Unassembled WGS sequence"/>
</dbReference>
<dbReference type="EMBL" id="LFDV01000002">
    <property type="protein sequence ID" value="KTB48165.1"/>
    <property type="molecule type" value="Genomic_DNA"/>
</dbReference>
<proteinExistence type="predicted"/>
<feature type="transmembrane region" description="Helical" evidence="1">
    <location>
        <begin position="315"/>
        <end position="335"/>
    </location>
</feature>
<name>A0A0W0GHZ8_9CHLR</name>
<protein>
    <submittedName>
        <fullName evidence="2">Tfp pilus assembly protein, ATPase PilM</fullName>
    </submittedName>
</protein>
<dbReference type="Gene3D" id="3.30.420.40">
    <property type="match status" value="1"/>
</dbReference>
<sequence>MAKKLTTIYIEDNEIKLMVTAGKTVEKWASMMLDSGMVNEGVIMQEDAVAERIRSLASSHGVSGEVTAAISGLNSIFRLVNLPEVPKNILDDAIMAEGARVIPVPMDQVYLSRQELQTKAPHEMRFFLAAHPKNATDALVRTIQKAGLKMKIMDIAPLALGRSVHVPRSVVVNTWLSSIDIIILVDRVPEVIRSFSIPMDVGSDAERLMSIAEEISRTVTFYNSSHSEAPFGADVPVLVAGELARNKDAWTVLGGDEGHPVEAMTSGFTMPEGFDMTQYMVNLGMAVRLAGDGEYGSMIDLNAMPAAYLPRGVNWFNILAPVAGVLLLGALYYGWTYVEDIKTETDTIQPKIDALMIQIGQEQAKLTGLKQQTEEVTTLIPPIDKEALALRSAYENLREQREFASGAVRNAWIQKPLLTVTLESVVWSGDTLTIKGIASKSEAEVFLYATQLRNTLRFENVVVTEIIKELTVDTKVYVYKFTLTVY</sequence>
<keyword evidence="1" id="KW-0472">Membrane</keyword>
<dbReference type="InterPro" id="IPR050696">
    <property type="entry name" value="FtsA/MreB"/>
</dbReference>
<reference evidence="2 3" key="1">
    <citation type="submission" date="2015-06" db="EMBL/GenBank/DDBJ databases">
        <title>Genome sequence of the organohalide-respiring Dehalogenimonas alkenigignens type strain (IP3-3T).</title>
        <authorList>
            <person name="Key T.A."/>
            <person name="Richmond D.P."/>
            <person name="Bowman K.S."/>
            <person name="Cho Y.-J."/>
            <person name="Chun J."/>
            <person name="da Costa M.S."/>
            <person name="Rainey F.A."/>
            <person name="Moe W.M."/>
        </authorList>
    </citation>
    <scope>NUCLEOTIDE SEQUENCE [LARGE SCALE GENOMIC DNA]</scope>
    <source>
        <strain evidence="2 3">IP3-3</strain>
    </source>
</reference>
<dbReference type="RefSeq" id="WP_058439194.1">
    <property type="nucleotide sequence ID" value="NZ_KQ758903.1"/>
</dbReference>
<evidence type="ECO:0000313" key="2">
    <source>
        <dbReference type="EMBL" id="KTB48165.1"/>
    </source>
</evidence>
<accession>A0A0W0GHZ8</accession>
<gene>
    <name evidence="2" type="ORF">DEALK_10100</name>
</gene>
<dbReference type="STRING" id="1217799.DEALK_10100"/>
<dbReference type="PANTHER" id="PTHR32432">
    <property type="entry name" value="CELL DIVISION PROTEIN FTSA-RELATED"/>
    <property type="match status" value="1"/>
</dbReference>
<keyword evidence="3" id="KW-1185">Reference proteome</keyword>
<dbReference type="PANTHER" id="PTHR32432:SF3">
    <property type="entry name" value="ETHANOLAMINE UTILIZATION PROTEIN EUTJ"/>
    <property type="match status" value="1"/>
</dbReference>
<comment type="caution">
    <text evidence="2">The sequence shown here is derived from an EMBL/GenBank/DDBJ whole genome shotgun (WGS) entry which is preliminary data.</text>
</comment>
<dbReference type="InterPro" id="IPR005883">
    <property type="entry name" value="PilM"/>
</dbReference>
<organism evidence="2 3">
    <name type="scientific">Dehalogenimonas alkenigignens</name>
    <dbReference type="NCBI Taxonomy" id="1217799"/>
    <lineage>
        <taxon>Bacteria</taxon>
        <taxon>Bacillati</taxon>
        <taxon>Chloroflexota</taxon>
        <taxon>Dehalococcoidia</taxon>
        <taxon>Dehalococcoidales</taxon>
        <taxon>Dehalococcoidaceae</taxon>
        <taxon>Dehalogenimonas</taxon>
    </lineage>
</organism>
<keyword evidence="1" id="KW-0812">Transmembrane</keyword>
<evidence type="ECO:0000313" key="3">
    <source>
        <dbReference type="Proteomes" id="UP000053947"/>
    </source>
</evidence>
<dbReference type="Pfam" id="PF11104">
    <property type="entry name" value="PilM_2"/>
    <property type="match status" value="1"/>
</dbReference>
<dbReference type="AlphaFoldDB" id="A0A0W0GHZ8"/>
<evidence type="ECO:0000256" key="1">
    <source>
        <dbReference type="SAM" id="Phobius"/>
    </source>
</evidence>
<keyword evidence="1" id="KW-1133">Transmembrane helix</keyword>